<feature type="compositionally biased region" description="Polar residues" evidence="17">
    <location>
        <begin position="348"/>
        <end position="367"/>
    </location>
</feature>
<keyword evidence="3" id="KW-0723">Serine/threonine-protein kinase</keyword>
<dbReference type="InterPro" id="IPR053235">
    <property type="entry name" value="Ser_Thr_kinase"/>
</dbReference>
<evidence type="ECO:0000256" key="15">
    <source>
        <dbReference type="ARBA" id="ARBA00071546"/>
    </source>
</evidence>
<evidence type="ECO:0000256" key="8">
    <source>
        <dbReference type="ARBA" id="ARBA00022777"/>
    </source>
</evidence>
<accession>A0A232LRC4</accession>
<dbReference type="InterPro" id="IPR011989">
    <property type="entry name" value="ARM-like"/>
</dbReference>
<feature type="compositionally biased region" description="Polar residues" evidence="17">
    <location>
        <begin position="1297"/>
        <end position="1306"/>
    </location>
</feature>
<keyword evidence="7" id="KW-0547">Nucleotide-binding</keyword>
<feature type="region of interest" description="Disordered" evidence="17">
    <location>
        <begin position="1194"/>
        <end position="1338"/>
    </location>
</feature>
<feature type="region of interest" description="Disordered" evidence="17">
    <location>
        <begin position="1"/>
        <end position="48"/>
    </location>
</feature>
<dbReference type="CDD" id="cd06627">
    <property type="entry name" value="STKc_Cdc7_like"/>
    <property type="match status" value="1"/>
</dbReference>
<feature type="compositionally biased region" description="Basic and acidic residues" evidence="17">
    <location>
        <begin position="620"/>
        <end position="630"/>
    </location>
</feature>
<evidence type="ECO:0000313" key="20">
    <source>
        <dbReference type="Proteomes" id="UP000243515"/>
    </source>
</evidence>
<evidence type="ECO:0000256" key="9">
    <source>
        <dbReference type="ARBA" id="ARBA00022840"/>
    </source>
</evidence>
<evidence type="ECO:0000313" key="19">
    <source>
        <dbReference type="EMBL" id="OXV06689.1"/>
    </source>
</evidence>
<name>A0A232LRC4_9EURO</name>
<evidence type="ECO:0000256" key="4">
    <source>
        <dbReference type="ARBA" id="ARBA00022618"/>
    </source>
</evidence>
<evidence type="ECO:0000256" key="14">
    <source>
        <dbReference type="ARBA" id="ARBA00056925"/>
    </source>
</evidence>
<keyword evidence="10" id="KW-0460">Magnesium</keyword>
<feature type="compositionally biased region" description="Acidic residues" evidence="17">
    <location>
        <begin position="387"/>
        <end position="396"/>
    </location>
</feature>
<dbReference type="FunFam" id="3.30.200.20:FF:000042">
    <property type="entry name" value="Aurora kinase A"/>
    <property type="match status" value="1"/>
</dbReference>
<evidence type="ECO:0000256" key="5">
    <source>
        <dbReference type="ARBA" id="ARBA00022679"/>
    </source>
</evidence>
<dbReference type="PROSITE" id="PS00108">
    <property type="entry name" value="PROTEIN_KINASE_ST"/>
    <property type="match status" value="1"/>
</dbReference>
<comment type="cofactor">
    <cofactor evidence="1">
        <name>Mg(2+)</name>
        <dbReference type="ChEBI" id="CHEBI:18420"/>
    </cofactor>
</comment>
<evidence type="ECO:0000256" key="10">
    <source>
        <dbReference type="ARBA" id="ARBA00022842"/>
    </source>
</evidence>
<dbReference type="GO" id="GO:0004674">
    <property type="term" value="F:protein serine/threonine kinase activity"/>
    <property type="evidence" value="ECO:0007669"/>
    <property type="project" value="UniProtKB-KW"/>
</dbReference>
<dbReference type="InterPro" id="IPR008271">
    <property type="entry name" value="Ser/Thr_kinase_AS"/>
</dbReference>
<dbReference type="FunFam" id="1.25.10.10:FF:000212">
    <property type="entry name" value="Cell division control protein"/>
    <property type="match status" value="1"/>
</dbReference>
<comment type="catalytic activity">
    <reaction evidence="13">
        <text>L-seryl-[protein] + ATP = O-phospho-L-seryl-[protein] + ADP + H(+)</text>
        <dbReference type="Rhea" id="RHEA:17989"/>
        <dbReference type="Rhea" id="RHEA-COMP:9863"/>
        <dbReference type="Rhea" id="RHEA-COMP:11604"/>
        <dbReference type="ChEBI" id="CHEBI:15378"/>
        <dbReference type="ChEBI" id="CHEBI:29999"/>
        <dbReference type="ChEBI" id="CHEBI:30616"/>
        <dbReference type="ChEBI" id="CHEBI:83421"/>
        <dbReference type="ChEBI" id="CHEBI:456216"/>
        <dbReference type="EC" id="2.7.11.1"/>
    </reaction>
</comment>
<feature type="region of interest" description="Disordered" evidence="17">
    <location>
        <begin position="331"/>
        <end position="396"/>
    </location>
</feature>
<keyword evidence="8" id="KW-0418">Kinase</keyword>
<proteinExistence type="predicted"/>
<reference evidence="19 20" key="1">
    <citation type="journal article" date="2015" name="Environ. Microbiol.">
        <title>Metagenome sequence of Elaphomyces granulatus from sporocarp tissue reveals Ascomycota ectomycorrhizal fingerprints of genome expansion and a Proteobacteria-rich microbiome.</title>
        <authorList>
            <person name="Quandt C.A."/>
            <person name="Kohler A."/>
            <person name="Hesse C.N."/>
            <person name="Sharpton T.J."/>
            <person name="Martin F."/>
            <person name="Spatafora J.W."/>
        </authorList>
    </citation>
    <scope>NUCLEOTIDE SEQUENCE [LARGE SCALE GENOMIC DNA]</scope>
    <source>
        <strain evidence="19 20">OSC145934</strain>
    </source>
</reference>
<feature type="compositionally biased region" description="Low complexity" evidence="17">
    <location>
        <begin position="1314"/>
        <end position="1323"/>
    </location>
</feature>
<dbReference type="InterPro" id="IPR000719">
    <property type="entry name" value="Prot_kinase_dom"/>
</dbReference>
<dbReference type="Proteomes" id="UP000243515">
    <property type="component" value="Unassembled WGS sequence"/>
</dbReference>
<dbReference type="PANTHER" id="PTHR24361">
    <property type="entry name" value="MITOGEN-ACTIVATED KINASE KINASE KINASE"/>
    <property type="match status" value="1"/>
</dbReference>
<feature type="compositionally biased region" description="Polar residues" evidence="17">
    <location>
        <begin position="1224"/>
        <end position="1240"/>
    </location>
</feature>
<protein>
    <recommendedName>
        <fullName evidence="15">Cytokinesis protein sepH</fullName>
        <ecNumber evidence="2">2.7.11.1</ecNumber>
    </recommendedName>
    <alternativeName>
        <fullName evidence="16">Serine/threonine-protein kinase sepH</fullName>
    </alternativeName>
</protein>
<dbReference type="EC" id="2.7.11.1" evidence="2"/>
<evidence type="ECO:0000256" key="12">
    <source>
        <dbReference type="ARBA" id="ARBA00047899"/>
    </source>
</evidence>
<dbReference type="EMBL" id="NPHW01005508">
    <property type="protein sequence ID" value="OXV06689.1"/>
    <property type="molecule type" value="Genomic_DNA"/>
</dbReference>
<dbReference type="Gene3D" id="1.10.510.10">
    <property type="entry name" value="Transferase(Phosphotransferase) domain 1"/>
    <property type="match status" value="1"/>
</dbReference>
<dbReference type="GO" id="GO:0005737">
    <property type="term" value="C:cytoplasm"/>
    <property type="evidence" value="ECO:0007669"/>
    <property type="project" value="TreeGrafter"/>
</dbReference>
<dbReference type="InterPro" id="IPR011009">
    <property type="entry name" value="Kinase-like_dom_sf"/>
</dbReference>
<dbReference type="PROSITE" id="PS50011">
    <property type="entry name" value="PROTEIN_KINASE_DOM"/>
    <property type="match status" value="1"/>
</dbReference>
<dbReference type="OrthoDB" id="8693905at2759"/>
<keyword evidence="4" id="KW-0132">Cell division</keyword>
<dbReference type="SUPFAM" id="SSF48371">
    <property type="entry name" value="ARM repeat"/>
    <property type="match status" value="2"/>
</dbReference>
<keyword evidence="9" id="KW-0067">ATP-binding</keyword>
<dbReference type="InterPro" id="IPR016024">
    <property type="entry name" value="ARM-type_fold"/>
</dbReference>
<dbReference type="FunFam" id="1.10.510.10:FF:000246">
    <property type="entry name" value="Putative Serine-threonine kinase SepH"/>
    <property type="match status" value="1"/>
</dbReference>
<keyword evidence="5" id="KW-0808">Transferase</keyword>
<keyword evidence="11" id="KW-0131">Cell cycle</keyword>
<comment type="caution">
    <text evidence="19">The sequence shown here is derived from an EMBL/GenBank/DDBJ whole genome shotgun (WGS) entry which is preliminary data.</text>
</comment>
<feature type="region of interest" description="Disordered" evidence="17">
    <location>
        <begin position="440"/>
        <end position="491"/>
    </location>
</feature>
<comment type="catalytic activity">
    <reaction evidence="12">
        <text>L-threonyl-[protein] + ATP = O-phospho-L-threonyl-[protein] + ADP + H(+)</text>
        <dbReference type="Rhea" id="RHEA:46608"/>
        <dbReference type="Rhea" id="RHEA-COMP:11060"/>
        <dbReference type="Rhea" id="RHEA-COMP:11605"/>
        <dbReference type="ChEBI" id="CHEBI:15378"/>
        <dbReference type="ChEBI" id="CHEBI:30013"/>
        <dbReference type="ChEBI" id="CHEBI:30616"/>
        <dbReference type="ChEBI" id="CHEBI:61977"/>
        <dbReference type="ChEBI" id="CHEBI:456216"/>
        <dbReference type="EC" id="2.7.11.1"/>
    </reaction>
</comment>
<dbReference type="GO" id="GO:0005524">
    <property type="term" value="F:ATP binding"/>
    <property type="evidence" value="ECO:0007669"/>
    <property type="project" value="UniProtKB-KW"/>
</dbReference>
<evidence type="ECO:0000256" key="16">
    <source>
        <dbReference type="ARBA" id="ARBA00079402"/>
    </source>
</evidence>
<evidence type="ECO:0000256" key="1">
    <source>
        <dbReference type="ARBA" id="ARBA00001946"/>
    </source>
</evidence>
<dbReference type="Gene3D" id="1.25.10.10">
    <property type="entry name" value="Leucine-rich Repeat Variant"/>
    <property type="match status" value="2"/>
</dbReference>
<evidence type="ECO:0000256" key="3">
    <source>
        <dbReference type="ARBA" id="ARBA00022527"/>
    </source>
</evidence>
<evidence type="ECO:0000256" key="7">
    <source>
        <dbReference type="ARBA" id="ARBA00022741"/>
    </source>
</evidence>
<evidence type="ECO:0000256" key="13">
    <source>
        <dbReference type="ARBA" id="ARBA00048679"/>
    </source>
</evidence>
<dbReference type="SUPFAM" id="SSF56112">
    <property type="entry name" value="Protein kinase-like (PK-like)"/>
    <property type="match status" value="1"/>
</dbReference>
<dbReference type="PANTHER" id="PTHR24361:SF433">
    <property type="entry name" value="PROTEIN KINASE DOMAIN-CONTAINING PROTEIN"/>
    <property type="match status" value="1"/>
</dbReference>
<dbReference type="GO" id="GO:0046872">
    <property type="term" value="F:metal ion binding"/>
    <property type="evidence" value="ECO:0007669"/>
    <property type="project" value="UniProtKB-KW"/>
</dbReference>
<dbReference type="SMART" id="SM00220">
    <property type="entry name" value="S_TKc"/>
    <property type="match status" value="1"/>
</dbReference>
<organism evidence="19 20">
    <name type="scientific">Elaphomyces granulatus</name>
    <dbReference type="NCBI Taxonomy" id="519963"/>
    <lineage>
        <taxon>Eukaryota</taxon>
        <taxon>Fungi</taxon>
        <taxon>Dikarya</taxon>
        <taxon>Ascomycota</taxon>
        <taxon>Pezizomycotina</taxon>
        <taxon>Eurotiomycetes</taxon>
        <taxon>Eurotiomycetidae</taxon>
        <taxon>Eurotiales</taxon>
        <taxon>Elaphomycetaceae</taxon>
        <taxon>Elaphomyces</taxon>
    </lineage>
</organism>
<feature type="domain" description="Protein kinase" evidence="18">
    <location>
        <begin position="55"/>
        <end position="305"/>
    </location>
</feature>
<feature type="region of interest" description="Disordered" evidence="17">
    <location>
        <begin position="606"/>
        <end position="634"/>
    </location>
</feature>
<evidence type="ECO:0000256" key="17">
    <source>
        <dbReference type="SAM" id="MobiDB-lite"/>
    </source>
</evidence>
<feature type="compositionally biased region" description="Basic and acidic residues" evidence="17">
    <location>
        <begin position="35"/>
        <end position="48"/>
    </location>
</feature>
<gene>
    <name evidence="19" type="ORF">Egran_05543</name>
</gene>
<dbReference type="FunFam" id="1.25.10.10:FF:000176">
    <property type="entry name" value="Cell division control protein"/>
    <property type="match status" value="1"/>
</dbReference>
<evidence type="ECO:0000256" key="6">
    <source>
        <dbReference type="ARBA" id="ARBA00022723"/>
    </source>
</evidence>
<feature type="compositionally biased region" description="Acidic residues" evidence="17">
    <location>
        <begin position="606"/>
        <end position="619"/>
    </location>
</feature>
<feature type="compositionally biased region" description="Basic residues" evidence="17">
    <location>
        <begin position="1204"/>
        <end position="1214"/>
    </location>
</feature>
<sequence length="1338" mass="148557">MVSRSNEGAEAPPHRSRTPGTPGKTRPARLGTSPTKKEDRGSKSSAKDVSELKDYQLGDCLGKGAFGSVYRALNWNTGETEAVKQIRLGDLPKSELRVIMLEIDLLKNLDHPNIVKYHGFVKTPETLNIILEYCENGSLHTISKNFGRFPENLVALYMSQVLHGLLYLHEQGVIHRDIKGANILTTKHGLVKLADFGVASRTTGLHESSVVGTPYWMAPEVIELSGATTASDIWSLGCTVIELLEGKPPYYKLQPMPALFRIVNDDHPPIPQGASPAVKDFLMQCFQKDPNLRVSARKLLKHPWIVNTHRSDSMIPNKEAIKSVQEWNEALRSPNAGSIKKNARTDSNHSTPARQDSSKAPYSSTRDPSLGGISKNGTEQPHSAEGTTDDNWDDDFASAISPSALQLPHLRPQDNFGGMLSSERLKAFASLDGTAFRDMSDSFGEDDATVKSPLQPGVSDPLQTIRPLPRQSSYEKATQPKGQGRHRQAMSSLPAISSVQILNQAPAPPSRPVRQTRPAAFYKESSIEDYSDLILADDDVLERKLRILQEADDGGPQTAMLVLSNSKGAEGSEESVRQQTIFGKRSSIRRSRSAIEIQRFAEDETDEDFSDILGADEDVLDRPESDDGSDRSTLMLNSKLSNNSWLGDQDDEDDPFAQLEEGFDEMDLEANIARDKYARLRNQVEGQVSSLKTSQDGDGLAEVSEQLVTIFYDFPETKGIILSAHGMLPILEILETCRRRDVIFNLLKIVNAIIFNDYEVQENLCFVGGIPIINEFTSKKYPREIRLEAATFVEQMYQSTLTLQMFVSAGGLNILVDFLEDDYEDERDLVLIGVNGIWRVFELQGSTPKNDFCRILSRNSVLDPLSLVLSRVLDEEAEQAKICEGQIANIFYIFSQAENHVKELVSERAVLHRVLKELKRMTPIHQITMLKFIKNLSMLSTTLDSLQNSNAIDVLTELLRSTMKQLHFREVSNQILNTIYNLCRLSKSRQEDAALNGIIPLLQKIVKTERPLKEFALPILCDMAHSGQVGRRELWRNKGLAFYISLLSDPYWQVTALDAIFTWLQEETAKVEEHLLEGRPDGPSFTNEIVKCVTISKANAFENLLEPLQKLLRLSPPIASTLARTDLFTRIRQKLHHNKAGVRLNLLRILSSICDSSEEQGGLLARYGLLDAIRELENDPAILVRDMAGKLVKSSEQSEGLVGAKRRSHMRRRSISSTPPGLMTNPSRPSTPQANRSSPSKGFLEGRGTPRFSRGGLNGSLALRPGSRDGGSPAIISNGTGGTAGARNRLSRAMANRLSQVGSLPSDNARPPKSSTRPPSVVNSRRRRQTNNAEPDWT</sequence>
<evidence type="ECO:0000256" key="11">
    <source>
        <dbReference type="ARBA" id="ARBA00023306"/>
    </source>
</evidence>
<evidence type="ECO:0000259" key="18">
    <source>
        <dbReference type="PROSITE" id="PS50011"/>
    </source>
</evidence>
<keyword evidence="6" id="KW-0479">Metal-binding</keyword>
<keyword evidence="20" id="KW-1185">Reference proteome</keyword>
<dbReference type="Pfam" id="PF00069">
    <property type="entry name" value="Pkinase"/>
    <property type="match status" value="1"/>
</dbReference>
<comment type="function">
    <text evidence="14">Required for early events during cytokinesis including localization of cytoskeletal components to the cytokinetic ring.</text>
</comment>
<evidence type="ECO:0000256" key="2">
    <source>
        <dbReference type="ARBA" id="ARBA00012513"/>
    </source>
</evidence>
<dbReference type="GO" id="GO:0051301">
    <property type="term" value="P:cell division"/>
    <property type="evidence" value="ECO:0007669"/>
    <property type="project" value="UniProtKB-KW"/>
</dbReference>